<feature type="transmembrane region" description="Helical" evidence="7">
    <location>
        <begin position="127"/>
        <end position="150"/>
    </location>
</feature>
<reference evidence="9" key="1">
    <citation type="submission" date="2020-09" db="EMBL/GenBank/DDBJ databases">
        <authorList>
            <person name="Kikuchi T."/>
        </authorList>
    </citation>
    <scope>NUCLEOTIDE SEQUENCE</scope>
    <source>
        <strain evidence="9">SH1</strain>
    </source>
</reference>
<feature type="transmembrane region" description="Helical" evidence="7">
    <location>
        <begin position="39"/>
        <end position="58"/>
    </location>
</feature>
<dbReference type="InterPro" id="IPR005829">
    <property type="entry name" value="Sugar_transporter_CS"/>
</dbReference>
<feature type="transmembrane region" description="Helical" evidence="7">
    <location>
        <begin position="446"/>
        <end position="467"/>
    </location>
</feature>
<dbReference type="PANTHER" id="PTHR48020">
    <property type="entry name" value="PROTON MYO-INOSITOL COTRANSPORTER"/>
    <property type="match status" value="1"/>
</dbReference>
<evidence type="ECO:0000313" key="9">
    <source>
        <dbReference type="EMBL" id="CAD5230389.1"/>
    </source>
</evidence>
<feature type="transmembrane region" description="Helical" evidence="7">
    <location>
        <begin position="285"/>
        <end position="306"/>
    </location>
</feature>
<feature type="transmembrane region" description="Helical" evidence="7">
    <location>
        <begin position="255"/>
        <end position="276"/>
    </location>
</feature>
<dbReference type="EMBL" id="CAJFCW020000006">
    <property type="protein sequence ID" value="CAG9127730.1"/>
    <property type="molecule type" value="Genomic_DNA"/>
</dbReference>
<accession>A0A811LSN3</accession>
<comment type="caution">
    <text evidence="9">The sequence shown here is derived from an EMBL/GenBank/DDBJ whole genome shotgun (WGS) entry which is preliminary data.</text>
</comment>
<dbReference type="InterPro" id="IPR036259">
    <property type="entry name" value="MFS_trans_sf"/>
</dbReference>
<keyword evidence="3" id="KW-0813">Transport</keyword>
<proteinExistence type="inferred from homology"/>
<evidence type="ECO:0000256" key="5">
    <source>
        <dbReference type="ARBA" id="ARBA00022989"/>
    </source>
</evidence>
<evidence type="ECO:0000256" key="2">
    <source>
        <dbReference type="ARBA" id="ARBA00010992"/>
    </source>
</evidence>
<sequence>MRPISHFWQELIVAITPAFAAFGSLFAGMCGDRFGRKKLITVSSIIFAFGAVICAAAVGKMSLLFGRILLGLAIGVASMIVPVYVGECAPTHVRGKLLSGFNMMVCFGQMASNVVAAGFSYIDEDEIGWRLMFGFAALPAIVQFVGFLFLPESPRWLYNNVNEFSSREVLKKVYAEDEAWVDYEIQEIAVSHQNSTINSDQSVFWNVISTRHLRKALLIGCSLQFFQQLAGINTLMYYTGSLVKSVGVADNHTTIWVSCIISGVNFIGNFIPYFVIERIGRRKALLTSSLAVALTLSALGTAFLMVNRDTMGTISYDEMEQIIGVKEPLTGDEALARHCLALSNCDYCVTDDRCGFCSTSDSKYGLCLPLDPLHPDQQSSTGFCSPSFNSTVPTVSFSWTDVNCKTKYTLVPLVLMVVYLMFFNFGFSPIPWILNAEFYPLWARGTCVSIATFCNWSTNLVISLTFLSLTNLLTRFGTFYLYSAITFVAFFVFKSYVPETKNCSLDEVEQLFMNEEDRLLMRNNMKNTFENSRKAKYTAETDAGSFSSYPA</sequence>
<protein>
    <recommendedName>
        <fullName evidence="8">Major facilitator superfamily (MFS) profile domain-containing protein</fullName>
    </recommendedName>
</protein>
<dbReference type="EMBL" id="CAJFDH010000006">
    <property type="protein sequence ID" value="CAD5230389.1"/>
    <property type="molecule type" value="Genomic_DNA"/>
</dbReference>
<feature type="transmembrane region" description="Helical" evidence="7">
    <location>
        <begin position="97"/>
        <end position="121"/>
    </location>
</feature>
<keyword evidence="6 7" id="KW-0472">Membrane</keyword>
<dbReference type="PANTHER" id="PTHR48020:SF12">
    <property type="entry name" value="PROTON MYO-INOSITOL COTRANSPORTER"/>
    <property type="match status" value="1"/>
</dbReference>
<evidence type="ECO:0000256" key="6">
    <source>
        <dbReference type="ARBA" id="ARBA00023136"/>
    </source>
</evidence>
<feature type="domain" description="Major facilitator superfamily (MFS) profile" evidence="8">
    <location>
        <begin position="1"/>
        <end position="501"/>
    </location>
</feature>
<dbReference type="PROSITE" id="PS50850">
    <property type="entry name" value="MFS"/>
    <property type="match status" value="1"/>
</dbReference>
<evidence type="ECO:0000256" key="7">
    <source>
        <dbReference type="SAM" id="Phobius"/>
    </source>
</evidence>
<feature type="transmembrane region" description="Helical" evidence="7">
    <location>
        <begin position="479"/>
        <end position="497"/>
    </location>
</feature>
<comment type="similarity">
    <text evidence="2">Belongs to the major facilitator superfamily. Sugar transporter (TC 2.A.1.1) family.</text>
</comment>
<dbReference type="InterPro" id="IPR020846">
    <property type="entry name" value="MFS_dom"/>
</dbReference>
<dbReference type="InterPro" id="IPR003663">
    <property type="entry name" value="Sugar/inositol_transpt"/>
</dbReference>
<evidence type="ECO:0000256" key="4">
    <source>
        <dbReference type="ARBA" id="ARBA00022692"/>
    </source>
</evidence>
<dbReference type="Pfam" id="PF00083">
    <property type="entry name" value="Sugar_tr"/>
    <property type="match status" value="2"/>
</dbReference>
<dbReference type="Proteomes" id="UP000614601">
    <property type="component" value="Unassembled WGS sequence"/>
</dbReference>
<comment type="subcellular location">
    <subcellularLocation>
        <location evidence="1">Membrane</location>
        <topology evidence="1">Multi-pass membrane protein</topology>
    </subcellularLocation>
</comment>
<keyword evidence="10" id="KW-1185">Reference proteome</keyword>
<feature type="transmembrane region" description="Helical" evidence="7">
    <location>
        <begin position="410"/>
        <end position="434"/>
    </location>
</feature>
<dbReference type="Gene3D" id="1.20.1250.20">
    <property type="entry name" value="MFS general substrate transporter like domains"/>
    <property type="match status" value="2"/>
</dbReference>
<dbReference type="PRINTS" id="PR00171">
    <property type="entry name" value="SUGRTRNSPORT"/>
</dbReference>
<keyword evidence="4 7" id="KW-0812">Transmembrane</keyword>
<evidence type="ECO:0000313" key="10">
    <source>
        <dbReference type="Proteomes" id="UP000614601"/>
    </source>
</evidence>
<dbReference type="Proteomes" id="UP000783686">
    <property type="component" value="Unassembled WGS sequence"/>
</dbReference>
<evidence type="ECO:0000256" key="3">
    <source>
        <dbReference type="ARBA" id="ARBA00022448"/>
    </source>
</evidence>
<dbReference type="PROSITE" id="PS00217">
    <property type="entry name" value="SUGAR_TRANSPORT_2"/>
    <property type="match status" value="1"/>
</dbReference>
<name>A0A811LSN3_9BILA</name>
<dbReference type="GO" id="GO:0005366">
    <property type="term" value="F:myo-inositol:proton symporter activity"/>
    <property type="evidence" value="ECO:0007669"/>
    <property type="project" value="TreeGrafter"/>
</dbReference>
<dbReference type="SUPFAM" id="SSF103473">
    <property type="entry name" value="MFS general substrate transporter"/>
    <property type="match status" value="1"/>
</dbReference>
<dbReference type="InterPro" id="IPR050814">
    <property type="entry name" value="Myo-inositol_Transporter"/>
</dbReference>
<feature type="transmembrane region" description="Helical" evidence="7">
    <location>
        <begin position="6"/>
        <end position="27"/>
    </location>
</feature>
<keyword evidence="5 7" id="KW-1133">Transmembrane helix</keyword>
<feature type="transmembrane region" description="Helical" evidence="7">
    <location>
        <begin position="64"/>
        <end position="85"/>
    </location>
</feature>
<gene>
    <name evidence="9" type="ORF">BOKJ2_LOCUS14111</name>
</gene>
<evidence type="ECO:0000256" key="1">
    <source>
        <dbReference type="ARBA" id="ARBA00004141"/>
    </source>
</evidence>
<dbReference type="AlphaFoldDB" id="A0A811LSN3"/>
<organism evidence="9 10">
    <name type="scientific">Bursaphelenchus okinawaensis</name>
    <dbReference type="NCBI Taxonomy" id="465554"/>
    <lineage>
        <taxon>Eukaryota</taxon>
        <taxon>Metazoa</taxon>
        <taxon>Ecdysozoa</taxon>
        <taxon>Nematoda</taxon>
        <taxon>Chromadorea</taxon>
        <taxon>Rhabditida</taxon>
        <taxon>Tylenchina</taxon>
        <taxon>Tylenchomorpha</taxon>
        <taxon>Aphelenchoidea</taxon>
        <taxon>Aphelenchoididae</taxon>
        <taxon>Bursaphelenchus</taxon>
    </lineage>
</organism>
<evidence type="ECO:0000259" key="8">
    <source>
        <dbReference type="PROSITE" id="PS50850"/>
    </source>
</evidence>
<dbReference type="InterPro" id="IPR005828">
    <property type="entry name" value="MFS_sugar_transport-like"/>
</dbReference>
<dbReference type="OrthoDB" id="6339427at2759"/>
<feature type="transmembrane region" description="Helical" evidence="7">
    <location>
        <begin position="216"/>
        <end position="235"/>
    </location>
</feature>
<dbReference type="GO" id="GO:0016324">
    <property type="term" value="C:apical plasma membrane"/>
    <property type="evidence" value="ECO:0007669"/>
    <property type="project" value="TreeGrafter"/>
</dbReference>